<keyword evidence="6" id="KW-0175">Coiled coil</keyword>
<dbReference type="Pfam" id="PF11786">
    <property type="entry name" value="Aft1_HRA"/>
    <property type="match status" value="1"/>
</dbReference>
<dbReference type="Gene3D" id="1.20.5.170">
    <property type="match status" value="1"/>
</dbReference>
<feature type="compositionally biased region" description="Polar residues" evidence="7">
    <location>
        <begin position="282"/>
        <end position="299"/>
    </location>
</feature>
<evidence type="ECO:0000313" key="10">
    <source>
        <dbReference type="Proteomes" id="UP000800041"/>
    </source>
</evidence>
<dbReference type="PRINTS" id="PR00043">
    <property type="entry name" value="LEUZIPPRJUN"/>
</dbReference>
<reference evidence="9" key="1">
    <citation type="journal article" date="2020" name="Stud. Mycol.">
        <title>101 Dothideomycetes genomes: a test case for predicting lifestyles and emergence of pathogens.</title>
        <authorList>
            <person name="Haridas S."/>
            <person name="Albert R."/>
            <person name="Binder M."/>
            <person name="Bloem J."/>
            <person name="Labutti K."/>
            <person name="Salamov A."/>
            <person name="Andreopoulos B."/>
            <person name="Baker S."/>
            <person name="Barry K."/>
            <person name="Bills G."/>
            <person name="Bluhm B."/>
            <person name="Cannon C."/>
            <person name="Castanera R."/>
            <person name="Culley D."/>
            <person name="Daum C."/>
            <person name="Ezra D."/>
            <person name="Gonzalez J."/>
            <person name="Henrissat B."/>
            <person name="Kuo A."/>
            <person name="Liang C."/>
            <person name="Lipzen A."/>
            <person name="Lutzoni F."/>
            <person name="Magnuson J."/>
            <person name="Mondo S."/>
            <person name="Nolan M."/>
            <person name="Ohm R."/>
            <person name="Pangilinan J."/>
            <person name="Park H.-J."/>
            <person name="Ramirez L."/>
            <person name="Alfaro M."/>
            <person name="Sun H."/>
            <person name="Tritt A."/>
            <person name="Yoshinaga Y."/>
            <person name="Zwiers L.-H."/>
            <person name="Turgeon B."/>
            <person name="Goodwin S."/>
            <person name="Spatafora J."/>
            <person name="Crous P."/>
            <person name="Grigoriev I."/>
        </authorList>
    </citation>
    <scope>NUCLEOTIDE SEQUENCE</scope>
    <source>
        <strain evidence="9">CBS 113979</strain>
    </source>
</reference>
<dbReference type="FunFam" id="1.20.5.170:FF:000053">
    <property type="entry name" value="BZIP transcription factor AtfA"/>
    <property type="match status" value="1"/>
</dbReference>
<feature type="region of interest" description="Disordered" evidence="7">
    <location>
        <begin position="282"/>
        <end position="413"/>
    </location>
</feature>
<keyword evidence="3" id="KW-0238">DNA-binding</keyword>
<evidence type="ECO:0000256" key="6">
    <source>
        <dbReference type="SAM" id="Coils"/>
    </source>
</evidence>
<dbReference type="Pfam" id="PF11787">
    <property type="entry name" value="Aft1_HRR"/>
    <property type="match status" value="1"/>
</dbReference>
<feature type="compositionally biased region" description="Low complexity" evidence="7">
    <location>
        <begin position="327"/>
        <end position="339"/>
    </location>
</feature>
<dbReference type="Pfam" id="PF11785">
    <property type="entry name" value="Aft1_OSA"/>
    <property type="match status" value="1"/>
</dbReference>
<protein>
    <recommendedName>
        <fullName evidence="8">BZIP domain-containing protein</fullName>
    </recommendedName>
</protein>
<dbReference type="SUPFAM" id="SSF57959">
    <property type="entry name" value="Leucine zipper domain"/>
    <property type="match status" value="1"/>
</dbReference>
<feature type="compositionally biased region" description="Basic and acidic residues" evidence="7">
    <location>
        <begin position="66"/>
        <end position="80"/>
    </location>
</feature>
<feature type="region of interest" description="Disordered" evidence="7">
    <location>
        <begin position="216"/>
        <end position="270"/>
    </location>
</feature>
<dbReference type="PANTHER" id="PTHR19304">
    <property type="entry name" value="CYCLIC-AMP RESPONSE ELEMENT BINDING PROTEIN"/>
    <property type="match status" value="1"/>
</dbReference>
<feature type="compositionally biased region" description="Polar residues" evidence="7">
    <location>
        <begin position="24"/>
        <end position="38"/>
    </location>
</feature>
<evidence type="ECO:0000256" key="5">
    <source>
        <dbReference type="ARBA" id="ARBA00023242"/>
    </source>
</evidence>
<feature type="compositionally biased region" description="Low complexity" evidence="7">
    <location>
        <begin position="160"/>
        <end position="172"/>
    </location>
</feature>
<dbReference type="Pfam" id="PF00170">
    <property type="entry name" value="bZIP_1"/>
    <property type="match status" value="1"/>
</dbReference>
<dbReference type="InterPro" id="IPR004827">
    <property type="entry name" value="bZIP"/>
</dbReference>
<feature type="coiled-coil region" evidence="6">
    <location>
        <begin position="445"/>
        <end position="479"/>
    </location>
</feature>
<comment type="subcellular location">
    <subcellularLocation>
        <location evidence="1">Nucleus</location>
    </subcellularLocation>
</comment>
<dbReference type="PROSITE" id="PS50217">
    <property type="entry name" value="BZIP"/>
    <property type="match status" value="1"/>
</dbReference>
<gene>
    <name evidence="9" type="ORF">K402DRAFT_414759</name>
</gene>
<dbReference type="GO" id="GO:0005634">
    <property type="term" value="C:nucleus"/>
    <property type="evidence" value="ECO:0007669"/>
    <property type="project" value="UniProtKB-SubCell"/>
</dbReference>
<keyword evidence="5" id="KW-0539">Nucleus</keyword>
<keyword evidence="4" id="KW-0804">Transcription</keyword>
<dbReference type="SMART" id="SM00338">
    <property type="entry name" value="BRLZ"/>
    <property type="match status" value="1"/>
</dbReference>
<proteinExistence type="predicted"/>
<keyword evidence="2" id="KW-0805">Transcription regulation</keyword>
<feature type="compositionally biased region" description="Polar residues" evidence="7">
    <location>
        <begin position="105"/>
        <end position="125"/>
    </location>
</feature>
<dbReference type="Proteomes" id="UP000800041">
    <property type="component" value="Unassembled WGS sequence"/>
</dbReference>
<evidence type="ECO:0000256" key="2">
    <source>
        <dbReference type="ARBA" id="ARBA00023015"/>
    </source>
</evidence>
<dbReference type="InterPro" id="IPR021756">
    <property type="entry name" value="TF_Aft1_HRR"/>
</dbReference>
<sequence>MPNRKGRRANIISLPIQDRKESSGHNSRQPTPPTINQDTEAKPATTNAPLAPPPRPNQNAGGDYFNTDHNKNSSVLREEPNPFEAQFGNPSSETPGKGLLPPIANLTSPSSLIQGNTPGWPNSLRSGPLSPAMLPGPTGQSDYFDPSFRGSFPTPNESSLRTGLTPGDRTGLTPGGGGSMFPMPSPGSSSLLFGLNSGGATPGTLEFHRTALSAKASNNQHQNQNTSNNAPTSQPLDQNGRAMDQRQYQAQQSQQSGQQDPFGHQDGNDAANGLLFLARNNGQNYNMGQQPNNPQVQTNMQMGQAGGQSQGTSPRTKRASKNSMSISGDNGDGSESGSEQAKPSTRSRGKKATTNGKAQTGNRRKAEEPPARAPANKRGKNNNGSISAASLEPDENDSDMEGSIKGEEDGMLNGKKMTDEEKRKNFLERNRVAALKCRQRKKQWLANLQTKVEIYSTENDALTQTVASLREEVVNLKTLLMAHKDCPIAQQQGIGNMIHNYPDMNGGPQHANPYGMAMAPNGVMPPGMGQMQGQGPPGQMQRG</sequence>
<name>A0A6G1GP49_9PEZI</name>
<dbReference type="OrthoDB" id="295274at2759"/>
<accession>A0A6G1GP49</accession>
<feature type="compositionally biased region" description="Polar residues" evidence="7">
    <location>
        <begin position="352"/>
        <end position="361"/>
    </location>
</feature>
<evidence type="ECO:0000256" key="3">
    <source>
        <dbReference type="ARBA" id="ARBA00023125"/>
    </source>
</evidence>
<dbReference type="GO" id="GO:0003677">
    <property type="term" value="F:DNA binding"/>
    <property type="evidence" value="ECO:0007669"/>
    <property type="project" value="UniProtKB-KW"/>
</dbReference>
<evidence type="ECO:0000256" key="1">
    <source>
        <dbReference type="ARBA" id="ARBA00004123"/>
    </source>
</evidence>
<evidence type="ECO:0000313" key="9">
    <source>
        <dbReference type="EMBL" id="KAF1982701.1"/>
    </source>
</evidence>
<feature type="compositionally biased region" description="Low complexity" evidence="7">
    <location>
        <begin position="245"/>
        <end position="259"/>
    </location>
</feature>
<feature type="region of interest" description="Disordered" evidence="7">
    <location>
        <begin position="1"/>
        <end position="187"/>
    </location>
</feature>
<evidence type="ECO:0000256" key="4">
    <source>
        <dbReference type="ARBA" id="ARBA00023163"/>
    </source>
</evidence>
<dbReference type="InterPro" id="IPR051027">
    <property type="entry name" value="bZIP_transcription_factors"/>
</dbReference>
<dbReference type="InterPro" id="IPR002112">
    <property type="entry name" value="Leuzip_Jun"/>
</dbReference>
<dbReference type="EMBL" id="ML977181">
    <property type="protein sequence ID" value="KAF1982701.1"/>
    <property type="molecule type" value="Genomic_DNA"/>
</dbReference>
<feature type="compositionally biased region" description="Low complexity" evidence="7">
    <location>
        <begin position="217"/>
        <end position="229"/>
    </location>
</feature>
<evidence type="ECO:0000256" key="7">
    <source>
        <dbReference type="SAM" id="MobiDB-lite"/>
    </source>
</evidence>
<feature type="domain" description="BZIP" evidence="8">
    <location>
        <begin position="420"/>
        <end position="483"/>
    </location>
</feature>
<dbReference type="InterPro" id="IPR021755">
    <property type="entry name" value="TF_Aft1_HRA"/>
</dbReference>
<dbReference type="AlphaFoldDB" id="A0A6G1GP49"/>
<dbReference type="InterPro" id="IPR046347">
    <property type="entry name" value="bZIP_sf"/>
</dbReference>
<evidence type="ECO:0000259" key="8">
    <source>
        <dbReference type="PROSITE" id="PS50217"/>
    </source>
</evidence>
<keyword evidence="10" id="KW-1185">Reference proteome</keyword>
<dbReference type="InterPro" id="IPR020956">
    <property type="entry name" value="TF_Aft1_OSM"/>
</dbReference>
<dbReference type="GO" id="GO:0003700">
    <property type="term" value="F:DNA-binding transcription factor activity"/>
    <property type="evidence" value="ECO:0007669"/>
    <property type="project" value="InterPro"/>
</dbReference>
<dbReference type="CDD" id="cd14687">
    <property type="entry name" value="bZIP_ATF2"/>
    <property type="match status" value="1"/>
</dbReference>
<organism evidence="9 10">
    <name type="scientific">Aulographum hederae CBS 113979</name>
    <dbReference type="NCBI Taxonomy" id="1176131"/>
    <lineage>
        <taxon>Eukaryota</taxon>
        <taxon>Fungi</taxon>
        <taxon>Dikarya</taxon>
        <taxon>Ascomycota</taxon>
        <taxon>Pezizomycotina</taxon>
        <taxon>Dothideomycetes</taxon>
        <taxon>Pleosporomycetidae</taxon>
        <taxon>Aulographales</taxon>
        <taxon>Aulographaceae</taxon>
    </lineage>
</organism>